<dbReference type="NCBIfam" id="TIGR00231">
    <property type="entry name" value="small_GTP"/>
    <property type="match status" value="1"/>
</dbReference>
<dbReference type="GO" id="GO:0046872">
    <property type="term" value="F:metal ion binding"/>
    <property type="evidence" value="ECO:0007669"/>
    <property type="project" value="UniProtKB-KW"/>
</dbReference>
<comment type="function">
    <text evidence="11">GTP-binding protein involved in protein trafficking; may modulate vesicle budding and uncoating within the Golgi apparatus.</text>
</comment>
<organism evidence="16 17">
    <name type="scientific">Tubulinosema ratisbonensis</name>
    <dbReference type="NCBI Taxonomy" id="291195"/>
    <lineage>
        <taxon>Eukaryota</taxon>
        <taxon>Fungi</taxon>
        <taxon>Fungi incertae sedis</taxon>
        <taxon>Microsporidia</taxon>
        <taxon>Tubulinosematoidea</taxon>
        <taxon>Tubulinosematidae</taxon>
        <taxon>Tubulinosema</taxon>
    </lineage>
</organism>
<evidence type="ECO:0000256" key="10">
    <source>
        <dbReference type="ARBA" id="ARBA00023288"/>
    </source>
</evidence>
<evidence type="ECO:0000313" key="17">
    <source>
        <dbReference type="Proteomes" id="UP000282876"/>
    </source>
</evidence>
<keyword evidence="14" id="KW-0479">Metal-binding</keyword>
<dbReference type="GO" id="GO:0015031">
    <property type="term" value="P:protein transport"/>
    <property type="evidence" value="ECO:0007669"/>
    <property type="project" value="UniProtKB-KW"/>
</dbReference>
<proteinExistence type="inferred from homology"/>
<dbReference type="CDD" id="cd00878">
    <property type="entry name" value="Arf_Arl"/>
    <property type="match status" value="1"/>
</dbReference>
<keyword evidence="8" id="KW-0333">Golgi apparatus</keyword>
<evidence type="ECO:0000256" key="7">
    <source>
        <dbReference type="ARBA" id="ARBA00022927"/>
    </source>
</evidence>
<gene>
    <name evidence="16" type="ORF">TUBRATIS_009400</name>
</gene>
<feature type="binding site" evidence="13">
    <location>
        <begin position="24"/>
        <end position="31"/>
    </location>
    <ligand>
        <name>GTP</name>
        <dbReference type="ChEBI" id="CHEBI:37565"/>
    </ligand>
</feature>
<keyword evidence="4" id="KW-0519">Myristate</keyword>
<keyword evidence="6" id="KW-0931">ER-Golgi transport</keyword>
<dbReference type="InterPro" id="IPR006689">
    <property type="entry name" value="Small_GTPase_ARF/SAR"/>
</dbReference>
<dbReference type="GO" id="GO:0003924">
    <property type="term" value="F:GTPase activity"/>
    <property type="evidence" value="ECO:0007669"/>
    <property type="project" value="InterPro"/>
</dbReference>
<sequence length="193" mass="22353">MGQLSSKIFSLFRSRKPQGILMVGLDSAGKTSILYKLKDNIELTTVPTIGFNLEECTISNTKLRIWDVGGQEKIRHLWPTYFENTNGLVYVIDINCLEKFDEAIFNFKRITEERNVPVLILLNKKDLVLNDNEGPSLQERENIILDKVREFLTDFTYKIFVICAKPNEVNADEEYLEIVNAFTWLSKEIQKIN</sequence>
<evidence type="ECO:0000256" key="12">
    <source>
        <dbReference type="ARBA" id="ARBA00070396"/>
    </source>
</evidence>
<feature type="binding site" evidence="14">
    <location>
        <position position="48"/>
    </location>
    <ligand>
        <name>Mg(2+)</name>
        <dbReference type="ChEBI" id="CHEBI:18420"/>
    </ligand>
</feature>
<dbReference type="GO" id="GO:0016192">
    <property type="term" value="P:vesicle-mediated transport"/>
    <property type="evidence" value="ECO:0007669"/>
    <property type="project" value="UniProtKB-KW"/>
</dbReference>
<feature type="binding site" evidence="13">
    <location>
        <position position="70"/>
    </location>
    <ligand>
        <name>GTP</name>
        <dbReference type="ChEBI" id="CHEBI:37565"/>
    </ligand>
</feature>
<dbReference type="Gene3D" id="3.40.50.300">
    <property type="entry name" value="P-loop containing nucleotide triphosphate hydrolases"/>
    <property type="match status" value="1"/>
</dbReference>
<dbReference type="VEuPathDB" id="MicrosporidiaDB:TUBRATIS_009400"/>
<evidence type="ECO:0000256" key="6">
    <source>
        <dbReference type="ARBA" id="ARBA00022892"/>
    </source>
</evidence>
<dbReference type="OrthoDB" id="2011769at2759"/>
<protein>
    <recommendedName>
        <fullName evidence="12">ADP-ribosylation factor</fullName>
    </recommendedName>
</protein>
<dbReference type="FunFam" id="3.40.50.300:FF:003500">
    <property type="entry name" value="ADP-ribosylation factor 1"/>
    <property type="match status" value="1"/>
</dbReference>
<dbReference type="PRINTS" id="PR00328">
    <property type="entry name" value="SAR1GTPBP"/>
</dbReference>
<keyword evidence="10" id="KW-0449">Lipoprotein</keyword>
<reference evidence="16 17" key="1">
    <citation type="submission" date="2018-10" db="EMBL/GenBank/DDBJ databases">
        <title>Draft genome sequence of the microsporidian Tubulinosema ratisbonensis.</title>
        <authorList>
            <person name="Polonais V."/>
            <person name="Peyretaillade E."/>
            <person name="Niehus S."/>
            <person name="Wawrzyniak I."/>
            <person name="Franchet A."/>
            <person name="Gaspin C."/>
            <person name="Reichstadt M."/>
            <person name="Belser C."/>
            <person name="Labadie K."/>
            <person name="Delbac F."/>
            <person name="Ferrandon D."/>
        </authorList>
    </citation>
    <scope>NUCLEOTIDE SEQUENCE [LARGE SCALE GENOMIC DNA]</scope>
    <source>
        <strain evidence="16 17">Franzen</strain>
    </source>
</reference>
<comment type="similarity">
    <text evidence="2 15">Belongs to the small GTPase superfamily. Arf family.</text>
</comment>
<dbReference type="InterPro" id="IPR027417">
    <property type="entry name" value="P-loop_NTPase"/>
</dbReference>
<evidence type="ECO:0000313" key="16">
    <source>
        <dbReference type="EMBL" id="RVD92547.1"/>
    </source>
</evidence>
<keyword evidence="3" id="KW-0813">Transport</keyword>
<name>A0A437ANE1_9MICR</name>
<dbReference type="SUPFAM" id="SSF52540">
    <property type="entry name" value="P-loop containing nucleoside triphosphate hydrolases"/>
    <property type="match status" value="1"/>
</dbReference>
<dbReference type="InterPro" id="IPR005225">
    <property type="entry name" value="Small_GTP-bd"/>
</dbReference>
<dbReference type="PANTHER" id="PTHR11711">
    <property type="entry name" value="ADP RIBOSYLATION FACTOR-RELATED"/>
    <property type="match status" value="1"/>
</dbReference>
<keyword evidence="17" id="KW-1185">Reference proteome</keyword>
<keyword evidence="14" id="KW-0460">Magnesium</keyword>
<evidence type="ECO:0000256" key="11">
    <source>
        <dbReference type="ARBA" id="ARBA00053326"/>
    </source>
</evidence>
<dbReference type="SMART" id="SM00178">
    <property type="entry name" value="SAR"/>
    <property type="match status" value="1"/>
</dbReference>
<evidence type="ECO:0000256" key="14">
    <source>
        <dbReference type="PIRSR" id="PIRSR606689-2"/>
    </source>
</evidence>
<evidence type="ECO:0000256" key="5">
    <source>
        <dbReference type="ARBA" id="ARBA00022741"/>
    </source>
</evidence>
<accession>A0A437ANE1</accession>
<keyword evidence="7" id="KW-0653">Protein transport</keyword>
<comment type="subcellular location">
    <subcellularLocation>
        <location evidence="1">Golgi apparatus</location>
    </subcellularLocation>
</comment>
<dbReference type="PROSITE" id="PS51417">
    <property type="entry name" value="ARF"/>
    <property type="match status" value="1"/>
</dbReference>
<dbReference type="InterPro" id="IPR024156">
    <property type="entry name" value="Small_GTPase_ARF"/>
</dbReference>
<evidence type="ECO:0000256" key="13">
    <source>
        <dbReference type="PIRSR" id="PIRSR606689-1"/>
    </source>
</evidence>
<dbReference type="Pfam" id="PF00025">
    <property type="entry name" value="Arf"/>
    <property type="match status" value="1"/>
</dbReference>
<dbReference type="EMBL" id="RCSS01000192">
    <property type="protein sequence ID" value="RVD92547.1"/>
    <property type="molecule type" value="Genomic_DNA"/>
</dbReference>
<feature type="binding site" evidence="14">
    <location>
        <position position="31"/>
    </location>
    <ligand>
        <name>Mg(2+)</name>
        <dbReference type="ChEBI" id="CHEBI:18420"/>
    </ligand>
</feature>
<dbReference type="SMART" id="SM00177">
    <property type="entry name" value="ARF"/>
    <property type="match status" value="1"/>
</dbReference>
<evidence type="ECO:0000256" key="8">
    <source>
        <dbReference type="ARBA" id="ARBA00023034"/>
    </source>
</evidence>
<dbReference type="GO" id="GO:0005794">
    <property type="term" value="C:Golgi apparatus"/>
    <property type="evidence" value="ECO:0007669"/>
    <property type="project" value="UniProtKB-SubCell"/>
</dbReference>
<evidence type="ECO:0000256" key="9">
    <source>
        <dbReference type="ARBA" id="ARBA00023134"/>
    </source>
</evidence>
<dbReference type="STRING" id="291195.A0A437ANE1"/>
<evidence type="ECO:0000256" key="1">
    <source>
        <dbReference type="ARBA" id="ARBA00004555"/>
    </source>
</evidence>
<keyword evidence="5 13" id="KW-0547">Nucleotide-binding</keyword>
<dbReference type="AlphaFoldDB" id="A0A437ANE1"/>
<feature type="binding site" evidence="13">
    <location>
        <begin position="123"/>
        <end position="126"/>
    </location>
    <ligand>
        <name>GTP</name>
        <dbReference type="ChEBI" id="CHEBI:37565"/>
    </ligand>
</feature>
<evidence type="ECO:0000256" key="4">
    <source>
        <dbReference type="ARBA" id="ARBA00022707"/>
    </source>
</evidence>
<dbReference type="PROSITE" id="PS51419">
    <property type="entry name" value="RAB"/>
    <property type="match status" value="1"/>
</dbReference>
<evidence type="ECO:0000256" key="3">
    <source>
        <dbReference type="ARBA" id="ARBA00022448"/>
    </source>
</evidence>
<dbReference type="SMART" id="SM00175">
    <property type="entry name" value="RAB"/>
    <property type="match status" value="1"/>
</dbReference>
<evidence type="ECO:0000256" key="2">
    <source>
        <dbReference type="ARBA" id="ARBA00010290"/>
    </source>
</evidence>
<comment type="caution">
    <text evidence="16">The sequence shown here is derived from an EMBL/GenBank/DDBJ whole genome shotgun (WGS) entry which is preliminary data.</text>
</comment>
<evidence type="ECO:0000256" key="15">
    <source>
        <dbReference type="RuleBase" id="RU003925"/>
    </source>
</evidence>
<dbReference type="GO" id="GO:0005525">
    <property type="term" value="F:GTP binding"/>
    <property type="evidence" value="ECO:0007669"/>
    <property type="project" value="UniProtKB-KW"/>
</dbReference>
<dbReference type="Proteomes" id="UP000282876">
    <property type="component" value="Unassembled WGS sequence"/>
</dbReference>
<keyword evidence="9 13" id="KW-0342">GTP-binding</keyword>